<name>A0A1I7TLV8_9PELO</name>
<proteinExistence type="predicted"/>
<keyword evidence="6" id="KW-1185">Reference proteome</keyword>
<dbReference type="GO" id="GO:0008270">
    <property type="term" value="F:zinc ion binding"/>
    <property type="evidence" value="ECO:0007669"/>
    <property type="project" value="UniProtKB-KW"/>
</dbReference>
<evidence type="ECO:0000313" key="7">
    <source>
        <dbReference type="WBParaSite" id="Csp11.Scaffold628.g7203.t1"/>
    </source>
</evidence>
<dbReference type="WBParaSite" id="Csp11.Scaffold628.g7203.t1">
    <property type="protein sequence ID" value="Csp11.Scaffold628.g7203.t1"/>
    <property type="gene ID" value="Csp11.Scaffold628.g7203"/>
</dbReference>
<dbReference type="PROSITE" id="PS50089">
    <property type="entry name" value="ZF_RING_2"/>
    <property type="match status" value="1"/>
</dbReference>
<protein>
    <submittedName>
        <fullName evidence="7">RING-type domain-containing protein</fullName>
    </submittedName>
</protein>
<evidence type="ECO:0000259" key="5">
    <source>
        <dbReference type="PROSITE" id="PS50089"/>
    </source>
</evidence>
<dbReference type="InterPro" id="IPR001841">
    <property type="entry name" value="Znf_RING"/>
</dbReference>
<dbReference type="InterPro" id="IPR013083">
    <property type="entry name" value="Znf_RING/FYVE/PHD"/>
</dbReference>
<sequence>MSNGVVSKRRSTRERQLPHRFHNENEFEIKMVPKTKDFQEKELLLEIEKIKSGNVKLMKKNDGMKKENGKLKIKRDCNRRNGEILDQFLGGMRRKLKDMNTVCFPKIQRKIEDSKENHEMELDKLEKFKEYKEEQELLNPTKTDMDKRNLIEDLKRCPNCKKYFNSHINTPLILGCGHNLCRKCALRDFNVDGETECQECGVVEKSDEVEYAGSHPICWAVLSIM</sequence>
<evidence type="ECO:0000313" key="6">
    <source>
        <dbReference type="Proteomes" id="UP000095282"/>
    </source>
</evidence>
<accession>A0A1I7TLV8</accession>
<dbReference type="SUPFAM" id="SSF57850">
    <property type="entry name" value="RING/U-box"/>
    <property type="match status" value="1"/>
</dbReference>
<keyword evidence="1" id="KW-0479">Metal-binding</keyword>
<organism evidence="6 7">
    <name type="scientific">Caenorhabditis tropicalis</name>
    <dbReference type="NCBI Taxonomy" id="1561998"/>
    <lineage>
        <taxon>Eukaryota</taxon>
        <taxon>Metazoa</taxon>
        <taxon>Ecdysozoa</taxon>
        <taxon>Nematoda</taxon>
        <taxon>Chromadorea</taxon>
        <taxon>Rhabditida</taxon>
        <taxon>Rhabditina</taxon>
        <taxon>Rhabditomorpha</taxon>
        <taxon>Rhabditoidea</taxon>
        <taxon>Rhabditidae</taxon>
        <taxon>Peloderinae</taxon>
        <taxon>Caenorhabditis</taxon>
    </lineage>
</organism>
<dbReference type="InterPro" id="IPR017907">
    <property type="entry name" value="Znf_RING_CS"/>
</dbReference>
<keyword evidence="3" id="KW-0862">Zinc</keyword>
<dbReference type="Gene3D" id="3.30.40.10">
    <property type="entry name" value="Zinc/RING finger domain, C3HC4 (zinc finger)"/>
    <property type="match status" value="1"/>
</dbReference>
<keyword evidence="2 4" id="KW-0863">Zinc-finger</keyword>
<evidence type="ECO:0000256" key="2">
    <source>
        <dbReference type="ARBA" id="ARBA00022771"/>
    </source>
</evidence>
<feature type="domain" description="RING-type" evidence="5">
    <location>
        <begin position="157"/>
        <end position="200"/>
    </location>
</feature>
<reference evidence="7" key="1">
    <citation type="submission" date="2016-11" db="UniProtKB">
        <authorList>
            <consortium name="WormBaseParasite"/>
        </authorList>
    </citation>
    <scope>IDENTIFICATION</scope>
</reference>
<dbReference type="Proteomes" id="UP000095282">
    <property type="component" value="Unplaced"/>
</dbReference>
<evidence type="ECO:0000256" key="1">
    <source>
        <dbReference type="ARBA" id="ARBA00022723"/>
    </source>
</evidence>
<dbReference type="SMART" id="SM00184">
    <property type="entry name" value="RING"/>
    <property type="match status" value="1"/>
</dbReference>
<evidence type="ECO:0000256" key="4">
    <source>
        <dbReference type="PROSITE-ProRule" id="PRU00175"/>
    </source>
</evidence>
<evidence type="ECO:0000256" key="3">
    <source>
        <dbReference type="ARBA" id="ARBA00022833"/>
    </source>
</evidence>
<dbReference type="AlphaFoldDB" id="A0A1I7TLV8"/>
<dbReference type="PROSITE" id="PS00518">
    <property type="entry name" value="ZF_RING_1"/>
    <property type="match status" value="1"/>
</dbReference>